<gene>
    <name evidence="11" type="ORF">GCM10009809_06700</name>
</gene>
<evidence type="ECO:0000256" key="9">
    <source>
        <dbReference type="SAM" id="Phobius"/>
    </source>
</evidence>
<evidence type="ECO:0000256" key="6">
    <source>
        <dbReference type="ARBA" id="ARBA00022777"/>
    </source>
</evidence>
<keyword evidence="6 11" id="KW-0418">Kinase</keyword>
<dbReference type="PANTHER" id="PTHR24421:SF10">
    <property type="entry name" value="NITRATE_NITRITE SENSOR PROTEIN NARQ"/>
    <property type="match status" value="1"/>
</dbReference>
<keyword evidence="5" id="KW-0547">Nucleotide-binding</keyword>
<comment type="catalytic activity">
    <reaction evidence="1">
        <text>ATP + protein L-histidine = ADP + protein N-phospho-L-histidine.</text>
        <dbReference type="EC" id="2.7.13.3"/>
    </reaction>
</comment>
<evidence type="ECO:0000256" key="7">
    <source>
        <dbReference type="ARBA" id="ARBA00022840"/>
    </source>
</evidence>
<dbReference type="SUPFAM" id="SSF55874">
    <property type="entry name" value="ATPase domain of HSP90 chaperone/DNA topoisomerase II/histidine kinase"/>
    <property type="match status" value="1"/>
</dbReference>
<dbReference type="PANTHER" id="PTHR24421">
    <property type="entry name" value="NITRATE/NITRITE SENSOR PROTEIN NARX-RELATED"/>
    <property type="match status" value="1"/>
</dbReference>
<keyword evidence="9" id="KW-0472">Membrane</keyword>
<dbReference type="Gene3D" id="1.20.5.1930">
    <property type="match status" value="1"/>
</dbReference>
<feature type="transmembrane region" description="Helical" evidence="9">
    <location>
        <begin position="54"/>
        <end position="72"/>
    </location>
</feature>
<organism evidence="11 12">
    <name type="scientific">Isoptericola hypogeus</name>
    <dbReference type="NCBI Taxonomy" id="300179"/>
    <lineage>
        <taxon>Bacteria</taxon>
        <taxon>Bacillati</taxon>
        <taxon>Actinomycetota</taxon>
        <taxon>Actinomycetes</taxon>
        <taxon>Micrococcales</taxon>
        <taxon>Promicromonosporaceae</taxon>
        <taxon>Isoptericola</taxon>
    </lineage>
</organism>
<dbReference type="InterPro" id="IPR036890">
    <property type="entry name" value="HATPase_C_sf"/>
</dbReference>
<accession>A0ABN2IWJ0</accession>
<keyword evidence="12" id="KW-1185">Reference proteome</keyword>
<dbReference type="CDD" id="cd16917">
    <property type="entry name" value="HATPase_UhpB-NarQ-NarX-like"/>
    <property type="match status" value="1"/>
</dbReference>
<feature type="transmembrane region" description="Helical" evidence="9">
    <location>
        <begin position="21"/>
        <end position="42"/>
    </location>
</feature>
<dbReference type="Pfam" id="PF07730">
    <property type="entry name" value="HisKA_3"/>
    <property type="match status" value="1"/>
</dbReference>
<keyword evidence="9" id="KW-0812">Transmembrane</keyword>
<protein>
    <recommendedName>
        <fullName evidence="2">histidine kinase</fullName>
        <ecNumber evidence="2">2.7.13.3</ecNumber>
    </recommendedName>
</protein>
<comment type="caution">
    <text evidence="11">The sequence shown here is derived from an EMBL/GenBank/DDBJ whole genome shotgun (WGS) entry which is preliminary data.</text>
</comment>
<evidence type="ECO:0000256" key="1">
    <source>
        <dbReference type="ARBA" id="ARBA00000085"/>
    </source>
</evidence>
<keyword evidence="3" id="KW-0597">Phosphoprotein</keyword>
<evidence type="ECO:0000313" key="11">
    <source>
        <dbReference type="EMBL" id="GAA1713227.1"/>
    </source>
</evidence>
<evidence type="ECO:0000256" key="3">
    <source>
        <dbReference type="ARBA" id="ARBA00022553"/>
    </source>
</evidence>
<feature type="domain" description="Histidine kinase/HSP90-like ATPase" evidence="10">
    <location>
        <begin position="319"/>
        <end position="415"/>
    </location>
</feature>
<dbReference type="InterPro" id="IPR050482">
    <property type="entry name" value="Sensor_HK_TwoCompSys"/>
</dbReference>
<dbReference type="InterPro" id="IPR003594">
    <property type="entry name" value="HATPase_dom"/>
</dbReference>
<feature type="transmembrane region" description="Helical" evidence="9">
    <location>
        <begin position="79"/>
        <end position="106"/>
    </location>
</feature>
<keyword evidence="9" id="KW-1133">Transmembrane helix</keyword>
<feature type="transmembrane region" description="Helical" evidence="9">
    <location>
        <begin position="160"/>
        <end position="178"/>
    </location>
</feature>
<keyword evidence="7" id="KW-0067">ATP-binding</keyword>
<evidence type="ECO:0000256" key="5">
    <source>
        <dbReference type="ARBA" id="ARBA00022741"/>
    </source>
</evidence>
<dbReference type="GO" id="GO:0016301">
    <property type="term" value="F:kinase activity"/>
    <property type="evidence" value="ECO:0007669"/>
    <property type="project" value="UniProtKB-KW"/>
</dbReference>
<keyword evidence="4" id="KW-0808">Transferase</keyword>
<keyword evidence="8" id="KW-0902">Two-component regulatory system</keyword>
<dbReference type="RefSeq" id="WP_344245671.1">
    <property type="nucleotide sequence ID" value="NZ_BAAAPM010000003.1"/>
</dbReference>
<dbReference type="EMBL" id="BAAAPM010000003">
    <property type="protein sequence ID" value="GAA1713227.1"/>
    <property type="molecule type" value="Genomic_DNA"/>
</dbReference>
<evidence type="ECO:0000256" key="4">
    <source>
        <dbReference type="ARBA" id="ARBA00022679"/>
    </source>
</evidence>
<sequence length="423" mass="42562">MSARATGSDAGVAGVPRWASHAGTVVAVVASACSAMVAVSFASTDADPDGTMSGLHVLSALVGLALAGLLVVRRRHAVPLCLAASAAAVVLPIDSSAALLALPWVLATASVRTSAVCAVVTGAGTAAALVRDALRDPADMVFAAVDQQTGAVTSHPGPSAFVLGGAVVLGASIAAGLVRRSRATAALVREQQEAQASATAVLRDQMTRQEERELIAREVHDTVAHHIAAISLQASALEVTRADDAEVTGAAREVRASAQQAIAELRTVLSTLRSPGPAADLLPGTSLDDLAPMLDQLRHDGARLTSTVFVAGADQAPPTVTRATFRIVQEGVTNALKHAPGQQVDVTVRAAPADGVRIGVVNAVPGGSGAAVRDVPGTGSGLLGMRERAEAVGGSLDASRVDGTFVVRAHLPWAGPDGASTSD</sequence>
<dbReference type="Pfam" id="PF02518">
    <property type="entry name" value="HATPase_c"/>
    <property type="match status" value="1"/>
</dbReference>
<evidence type="ECO:0000256" key="2">
    <source>
        <dbReference type="ARBA" id="ARBA00012438"/>
    </source>
</evidence>
<dbReference type="SMART" id="SM00387">
    <property type="entry name" value="HATPase_c"/>
    <property type="match status" value="1"/>
</dbReference>
<reference evidence="11 12" key="1">
    <citation type="journal article" date="2019" name="Int. J. Syst. Evol. Microbiol.">
        <title>The Global Catalogue of Microorganisms (GCM) 10K type strain sequencing project: providing services to taxonomists for standard genome sequencing and annotation.</title>
        <authorList>
            <consortium name="The Broad Institute Genomics Platform"/>
            <consortium name="The Broad Institute Genome Sequencing Center for Infectious Disease"/>
            <person name="Wu L."/>
            <person name="Ma J."/>
        </authorList>
    </citation>
    <scope>NUCLEOTIDE SEQUENCE [LARGE SCALE GENOMIC DNA]</scope>
    <source>
        <strain evidence="11 12">JCM 15589</strain>
    </source>
</reference>
<dbReference type="EC" id="2.7.13.3" evidence="2"/>
<evidence type="ECO:0000256" key="8">
    <source>
        <dbReference type="ARBA" id="ARBA00023012"/>
    </source>
</evidence>
<evidence type="ECO:0000259" key="10">
    <source>
        <dbReference type="SMART" id="SM00387"/>
    </source>
</evidence>
<name>A0ABN2IWJ0_9MICO</name>
<dbReference type="Gene3D" id="3.30.565.10">
    <property type="entry name" value="Histidine kinase-like ATPase, C-terminal domain"/>
    <property type="match status" value="1"/>
</dbReference>
<proteinExistence type="predicted"/>
<dbReference type="Proteomes" id="UP001501138">
    <property type="component" value="Unassembled WGS sequence"/>
</dbReference>
<dbReference type="PROSITE" id="PS51257">
    <property type="entry name" value="PROKAR_LIPOPROTEIN"/>
    <property type="match status" value="1"/>
</dbReference>
<evidence type="ECO:0000313" key="12">
    <source>
        <dbReference type="Proteomes" id="UP001501138"/>
    </source>
</evidence>
<dbReference type="InterPro" id="IPR011712">
    <property type="entry name" value="Sig_transdc_His_kin_sub3_dim/P"/>
</dbReference>